<dbReference type="RefSeq" id="WP_205357689.1">
    <property type="nucleotide sequence ID" value="NZ_JADKYB010000007.1"/>
</dbReference>
<name>A0ABS2TSM5_9ACTN</name>
<evidence type="ECO:0000313" key="1">
    <source>
        <dbReference type="EMBL" id="MBM9505822.1"/>
    </source>
</evidence>
<accession>A0ABS2TSM5</accession>
<evidence type="ECO:0000313" key="2">
    <source>
        <dbReference type="Proteomes" id="UP000749040"/>
    </source>
</evidence>
<evidence type="ECO:0008006" key="3">
    <source>
        <dbReference type="Google" id="ProtNLM"/>
    </source>
</evidence>
<dbReference type="Proteomes" id="UP000749040">
    <property type="component" value="Unassembled WGS sequence"/>
</dbReference>
<reference evidence="1 2" key="1">
    <citation type="submission" date="2021-01" db="EMBL/GenBank/DDBJ databases">
        <title>Streptomyces acididurans sp. nov., isolated from a peat swamp forest soil.</title>
        <authorList>
            <person name="Chantavorakit T."/>
            <person name="Duangmal K."/>
        </authorList>
    </citation>
    <scope>NUCLEOTIDE SEQUENCE [LARGE SCALE GENOMIC DNA]</scope>
    <source>
        <strain evidence="1 2">KK5PA1</strain>
    </source>
</reference>
<keyword evidence="2" id="KW-1185">Reference proteome</keyword>
<organism evidence="1 2">
    <name type="scientific">Actinacidiphila acididurans</name>
    <dbReference type="NCBI Taxonomy" id="2784346"/>
    <lineage>
        <taxon>Bacteria</taxon>
        <taxon>Bacillati</taxon>
        <taxon>Actinomycetota</taxon>
        <taxon>Actinomycetes</taxon>
        <taxon>Kitasatosporales</taxon>
        <taxon>Streptomycetaceae</taxon>
        <taxon>Actinacidiphila</taxon>
    </lineage>
</organism>
<comment type="caution">
    <text evidence="1">The sequence shown here is derived from an EMBL/GenBank/DDBJ whole genome shotgun (WGS) entry which is preliminary data.</text>
</comment>
<proteinExistence type="predicted"/>
<gene>
    <name evidence="1" type="ORF">ITX44_14915</name>
</gene>
<protein>
    <recommendedName>
        <fullName evidence="3">HNH endonuclease</fullName>
    </recommendedName>
</protein>
<sequence length="91" mass="10519">MEVFLPASGEVRRKCCRNAHPGLEQVDRIMVVTRNRRFKIDHWIGWIWAKASGNIANFDPTESNLRHKARAPLFHGRALRLKPNKRSGMCP</sequence>
<dbReference type="EMBL" id="JADKYB010000007">
    <property type="protein sequence ID" value="MBM9505822.1"/>
    <property type="molecule type" value="Genomic_DNA"/>
</dbReference>